<name>A0A6C0E050_9ZZZZ</name>
<dbReference type="AlphaFoldDB" id="A0A6C0E050"/>
<sequence length="84" mass="10117">MKKHLESPYLGKMKKYLIKLDSLYLDGCDYYYNTKTNSVIKYDRIGKKWSNKIDIDVIKSLKFYAESKRRTSKKIKKRLKSSKR</sequence>
<evidence type="ECO:0000313" key="1">
    <source>
        <dbReference type="EMBL" id="QHT22414.1"/>
    </source>
</evidence>
<proteinExistence type="predicted"/>
<dbReference type="EMBL" id="MN739709">
    <property type="protein sequence ID" value="QHT22414.1"/>
    <property type="molecule type" value="Genomic_DNA"/>
</dbReference>
<accession>A0A6C0E050</accession>
<reference evidence="1" key="1">
    <citation type="journal article" date="2020" name="Nature">
        <title>Giant virus diversity and host interactions through global metagenomics.</title>
        <authorList>
            <person name="Schulz F."/>
            <person name="Roux S."/>
            <person name="Paez-Espino D."/>
            <person name="Jungbluth S."/>
            <person name="Walsh D.A."/>
            <person name="Denef V.J."/>
            <person name="McMahon K.D."/>
            <person name="Konstantinidis K.T."/>
            <person name="Eloe-Fadrosh E.A."/>
            <person name="Kyrpides N.C."/>
            <person name="Woyke T."/>
        </authorList>
    </citation>
    <scope>NUCLEOTIDE SEQUENCE</scope>
    <source>
        <strain evidence="1">GVMAG-M-3300023179-111</strain>
    </source>
</reference>
<organism evidence="1">
    <name type="scientific">viral metagenome</name>
    <dbReference type="NCBI Taxonomy" id="1070528"/>
    <lineage>
        <taxon>unclassified sequences</taxon>
        <taxon>metagenomes</taxon>
        <taxon>organismal metagenomes</taxon>
    </lineage>
</organism>
<protein>
    <submittedName>
        <fullName evidence="1">Uncharacterized protein</fullName>
    </submittedName>
</protein>